<dbReference type="AlphaFoldDB" id="X0VV22"/>
<protein>
    <submittedName>
        <fullName evidence="1">Uncharacterized protein</fullName>
    </submittedName>
</protein>
<organism evidence="1">
    <name type="scientific">marine sediment metagenome</name>
    <dbReference type="NCBI Taxonomy" id="412755"/>
    <lineage>
        <taxon>unclassified sequences</taxon>
        <taxon>metagenomes</taxon>
        <taxon>ecological metagenomes</taxon>
    </lineage>
</organism>
<reference evidence="1" key="1">
    <citation type="journal article" date="2014" name="Front. Microbiol.">
        <title>High frequency of phylogenetically diverse reductive dehalogenase-homologous genes in deep subseafloor sedimentary metagenomes.</title>
        <authorList>
            <person name="Kawai M."/>
            <person name="Futagami T."/>
            <person name="Toyoda A."/>
            <person name="Takaki Y."/>
            <person name="Nishi S."/>
            <person name="Hori S."/>
            <person name="Arai W."/>
            <person name="Tsubouchi T."/>
            <person name="Morono Y."/>
            <person name="Uchiyama I."/>
            <person name="Ito T."/>
            <person name="Fujiyama A."/>
            <person name="Inagaki F."/>
            <person name="Takami H."/>
        </authorList>
    </citation>
    <scope>NUCLEOTIDE SEQUENCE</scope>
    <source>
        <strain evidence="1">Expedition CK06-06</strain>
    </source>
</reference>
<dbReference type="EMBL" id="BARS01033906">
    <property type="protein sequence ID" value="GAG16308.1"/>
    <property type="molecule type" value="Genomic_DNA"/>
</dbReference>
<gene>
    <name evidence="1" type="ORF">S01H1_52458</name>
</gene>
<proteinExistence type="predicted"/>
<sequence length="35" mass="3600">MKIQLDLNGQVITLAVPEGVDPGVYADEVTASNAA</sequence>
<feature type="non-terminal residue" evidence="1">
    <location>
        <position position="35"/>
    </location>
</feature>
<evidence type="ECO:0000313" key="1">
    <source>
        <dbReference type="EMBL" id="GAG16308.1"/>
    </source>
</evidence>
<accession>X0VV22</accession>
<name>X0VV22_9ZZZZ</name>
<comment type="caution">
    <text evidence="1">The sequence shown here is derived from an EMBL/GenBank/DDBJ whole genome shotgun (WGS) entry which is preliminary data.</text>
</comment>